<protein>
    <submittedName>
        <fullName evidence="1">Uncharacterized protein</fullName>
    </submittedName>
</protein>
<reference evidence="1" key="1">
    <citation type="submission" date="2014-09" db="EMBL/GenBank/DDBJ databases">
        <authorList>
            <person name="Magalhaes I.L.F."/>
            <person name="Oliveira U."/>
            <person name="Santos F.R."/>
            <person name="Vidigal T.H.D.A."/>
            <person name="Brescovit A.D."/>
            <person name="Santos A.J."/>
        </authorList>
    </citation>
    <scope>NUCLEOTIDE SEQUENCE</scope>
    <source>
        <tissue evidence="1">Shoot tissue taken approximately 20 cm above the soil surface</tissue>
    </source>
</reference>
<sequence>MTTKRQPIGVGPPNHLMQLRLCGRVTILMRRGNESEVII</sequence>
<evidence type="ECO:0000313" key="1">
    <source>
        <dbReference type="EMBL" id="JAD27649.1"/>
    </source>
</evidence>
<reference evidence="1" key="2">
    <citation type="journal article" date="2015" name="Data Brief">
        <title>Shoot transcriptome of the giant reed, Arundo donax.</title>
        <authorList>
            <person name="Barrero R.A."/>
            <person name="Guerrero F.D."/>
            <person name="Moolhuijzen P."/>
            <person name="Goolsby J.A."/>
            <person name="Tidwell J."/>
            <person name="Bellgard S.E."/>
            <person name="Bellgard M.I."/>
        </authorList>
    </citation>
    <scope>NUCLEOTIDE SEQUENCE</scope>
    <source>
        <tissue evidence="1">Shoot tissue taken approximately 20 cm above the soil surface</tissue>
    </source>
</reference>
<organism evidence="1">
    <name type="scientific">Arundo donax</name>
    <name type="common">Giant reed</name>
    <name type="synonym">Donax arundinaceus</name>
    <dbReference type="NCBI Taxonomy" id="35708"/>
    <lineage>
        <taxon>Eukaryota</taxon>
        <taxon>Viridiplantae</taxon>
        <taxon>Streptophyta</taxon>
        <taxon>Embryophyta</taxon>
        <taxon>Tracheophyta</taxon>
        <taxon>Spermatophyta</taxon>
        <taxon>Magnoliopsida</taxon>
        <taxon>Liliopsida</taxon>
        <taxon>Poales</taxon>
        <taxon>Poaceae</taxon>
        <taxon>PACMAD clade</taxon>
        <taxon>Arundinoideae</taxon>
        <taxon>Arundineae</taxon>
        <taxon>Arundo</taxon>
    </lineage>
</organism>
<proteinExistence type="predicted"/>
<dbReference type="AlphaFoldDB" id="A0A0A8YM62"/>
<name>A0A0A8YM62_ARUDO</name>
<dbReference type="EMBL" id="GBRH01270246">
    <property type="protein sequence ID" value="JAD27649.1"/>
    <property type="molecule type" value="Transcribed_RNA"/>
</dbReference>
<accession>A0A0A8YM62</accession>